<accession>A0A6C0HDE8</accession>
<sequence length="171" mass="20288">MSSKKSIRDYINKLEEDEDNYFNIEFEESKSRLEGETYFKCLSPESELFFFITDCIYKLKHAGIRFTTPDAPSVNVLQKNERNKSNELEMFLKRVDYLQGKSINVYDPKNYKMIGNKILVLCLPSKEEIGLKDPYIQLAKVDFLSNKERFLKIILNKEYTTENNWEFTVFD</sequence>
<reference evidence="1" key="1">
    <citation type="journal article" date="2020" name="Nature">
        <title>Giant virus diversity and host interactions through global metagenomics.</title>
        <authorList>
            <person name="Schulz F."/>
            <person name="Roux S."/>
            <person name="Paez-Espino D."/>
            <person name="Jungbluth S."/>
            <person name="Walsh D.A."/>
            <person name="Denef V.J."/>
            <person name="McMahon K.D."/>
            <person name="Konstantinidis K.T."/>
            <person name="Eloe-Fadrosh E.A."/>
            <person name="Kyrpides N.C."/>
            <person name="Woyke T."/>
        </authorList>
    </citation>
    <scope>NUCLEOTIDE SEQUENCE</scope>
    <source>
        <strain evidence="1">GVMAG-M-3300023179-92</strain>
    </source>
</reference>
<dbReference type="AlphaFoldDB" id="A0A6C0HDE8"/>
<protein>
    <submittedName>
        <fullName evidence="1">Uncharacterized protein</fullName>
    </submittedName>
</protein>
<evidence type="ECO:0000313" key="1">
    <source>
        <dbReference type="EMBL" id="QHT78529.1"/>
    </source>
</evidence>
<name>A0A6C0HDE8_9ZZZZ</name>
<dbReference type="EMBL" id="MN739934">
    <property type="protein sequence ID" value="QHT78529.1"/>
    <property type="molecule type" value="Genomic_DNA"/>
</dbReference>
<proteinExistence type="predicted"/>
<organism evidence="1">
    <name type="scientific">viral metagenome</name>
    <dbReference type="NCBI Taxonomy" id="1070528"/>
    <lineage>
        <taxon>unclassified sequences</taxon>
        <taxon>metagenomes</taxon>
        <taxon>organismal metagenomes</taxon>
    </lineage>
</organism>